<dbReference type="InterPro" id="IPR013783">
    <property type="entry name" value="Ig-like_fold"/>
</dbReference>
<dbReference type="InterPro" id="IPR004193">
    <property type="entry name" value="Glyco_hydro_13_N"/>
</dbReference>
<dbReference type="GO" id="GO:0004553">
    <property type="term" value="F:hydrolase activity, hydrolyzing O-glycosyl compounds"/>
    <property type="evidence" value="ECO:0007669"/>
    <property type="project" value="InterPro"/>
</dbReference>
<feature type="domain" description="Glycosyl hydrolase family 13 catalytic" evidence="12">
    <location>
        <begin position="260"/>
        <end position="600"/>
    </location>
</feature>
<evidence type="ECO:0000256" key="6">
    <source>
        <dbReference type="ARBA" id="ARBA00022676"/>
    </source>
</evidence>
<keyword evidence="5 10" id="KW-0321">Glycogen metabolism</keyword>
<dbReference type="CDD" id="cd11322">
    <property type="entry name" value="AmyAc_Glg_BE"/>
    <property type="match status" value="1"/>
</dbReference>
<keyword evidence="7 10" id="KW-0808">Transferase</keyword>
<evidence type="ECO:0000259" key="12">
    <source>
        <dbReference type="SMART" id="SM00642"/>
    </source>
</evidence>
<dbReference type="FunFam" id="2.60.40.1180:FF:000002">
    <property type="entry name" value="1,4-alpha-glucan branching enzyme GlgB"/>
    <property type="match status" value="1"/>
</dbReference>
<dbReference type="Pfam" id="PF02922">
    <property type="entry name" value="CBM_48"/>
    <property type="match status" value="1"/>
</dbReference>
<gene>
    <name evidence="10" type="primary">glgB</name>
    <name evidence="13" type="ORF">SAMN05421508_101774</name>
</gene>
<keyword evidence="6 10" id="KW-0328">Glycosyltransferase</keyword>
<dbReference type="InterPro" id="IPR013780">
    <property type="entry name" value="Glyco_hydro_b"/>
</dbReference>
<dbReference type="GO" id="GO:0005978">
    <property type="term" value="P:glycogen biosynthetic process"/>
    <property type="evidence" value="ECO:0007669"/>
    <property type="project" value="UniProtKB-UniRule"/>
</dbReference>
<dbReference type="InterPro" id="IPR054169">
    <property type="entry name" value="GlgB_N"/>
</dbReference>
<keyword evidence="8 10" id="KW-0320">Glycogen biosynthesis</keyword>
<evidence type="ECO:0000256" key="9">
    <source>
        <dbReference type="ARBA" id="ARBA00023277"/>
    </source>
</evidence>
<dbReference type="OrthoDB" id="9800174at2"/>
<dbReference type="HAMAP" id="MF_00685">
    <property type="entry name" value="GlgB"/>
    <property type="match status" value="1"/>
</dbReference>
<feature type="active site" description="Nucleophile" evidence="10 11">
    <location>
        <position position="418"/>
    </location>
</feature>
<comment type="function">
    <text evidence="2 10">Catalyzes the formation of the alpha-1,6-glucosidic linkages in glycogen by scission of a 1,4-alpha-linked oligosaccharide from growing alpha-1,4-glucan chains and the subsequent attachment of the oligosaccharide to the alpha-1,6 position.</text>
</comment>
<dbReference type="UniPathway" id="UPA00164"/>
<dbReference type="PANTHER" id="PTHR43651:SF3">
    <property type="entry name" value="1,4-ALPHA-GLUCAN-BRANCHING ENZYME"/>
    <property type="match status" value="1"/>
</dbReference>
<evidence type="ECO:0000256" key="8">
    <source>
        <dbReference type="ARBA" id="ARBA00023056"/>
    </source>
</evidence>
<dbReference type="Gene3D" id="2.60.40.10">
    <property type="entry name" value="Immunoglobulins"/>
    <property type="match status" value="2"/>
</dbReference>
<organism evidence="13 14">
    <name type="scientific">Caenispirillum bisanense</name>
    <dbReference type="NCBI Taxonomy" id="414052"/>
    <lineage>
        <taxon>Bacteria</taxon>
        <taxon>Pseudomonadati</taxon>
        <taxon>Pseudomonadota</taxon>
        <taxon>Alphaproteobacteria</taxon>
        <taxon>Rhodospirillales</taxon>
        <taxon>Novispirillaceae</taxon>
        <taxon>Caenispirillum</taxon>
    </lineage>
</organism>
<dbReference type="Pfam" id="PF02806">
    <property type="entry name" value="Alpha-amylase_C"/>
    <property type="match status" value="1"/>
</dbReference>
<dbReference type="Proteomes" id="UP000219621">
    <property type="component" value="Unassembled WGS sequence"/>
</dbReference>
<evidence type="ECO:0000256" key="1">
    <source>
        <dbReference type="ARBA" id="ARBA00000826"/>
    </source>
</evidence>
<dbReference type="InterPro" id="IPR017853">
    <property type="entry name" value="GH"/>
</dbReference>
<dbReference type="SUPFAM" id="SSF51011">
    <property type="entry name" value="Glycosyl hydrolase domain"/>
    <property type="match status" value="1"/>
</dbReference>
<dbReference type="SMART" id="SM00642">
    <property type="entry name" value="Aamy"/>
    <property type="match status" value="1"/>
</dbReference>
<evidence type="ECO:0000256" key="2">
    <source>
        <dbReference type="ARBA" id="ARBA00002953"/>
    </source>
</evidence>
<dbReference type="PIRSF" id="PIRSF000463">
    <property type="entry name" value="GlgB"/>
    <property type="match status" value="1"/>
</dbReference>
<dbReference type="Gene3D" id="3.20.20.80">
    <property type="entry name" value="Glycosidases"/>
    <property type="match status" value="1"/>
</dbReference>
<evidence type="ECO:0000256" key="4">
    <source>
        <dbReference type="ARBA" id="ARBA00009000"/>
    </source>
</evidence>
<dbReference type="InterPro" id="IPR006407">
    <property type="entry name" value="GlgB"/>
</dbReference>
<evidence type="ECO:0000256" key="10">
    <source>
        <dbReference type="HAMAP-Rule" id="MF_00685"/>
    </source>
</evidence>
<dbReference type="GO" id="GO:0005829">
    <property type="term" value="C:cytosol"/>
    <property type="evidence" value="ECO:0007669"/>
    <property type="project" value="TreeGrafter"/>
</dbReference>
<dbReference type="Pfam" id="PF22019">
    <property type="entry name" value="GlgB_N"/>
    <property type="match status" value="1"/>
</dbReference>
<evidence type="ECO:0000256" key="11">
    <source>
        <dbReference type="PIRSR" id="PIRSR000463-1"/>
    </source>
</evidence>
<accession>A0A286G646</accession>
<proteinExistence type="inferred from homology"/>
<dbReference type="EC" id="2.4.1.18" evidence="10"/>
<dbReference type="InterPro" id="IPR037439">
    <property type="entry name" value="Branching_enzy"/>
</dbReference>
<comment type="pathway">
    <text evidence="3 10">Glycan biosynthesis; glycogen biosynthesis.</text>
</comment>
<dbReference type="InterPro" id="IPR006047">
    <property type="entry name" value="GH13_cat_dom"/>
</dbReference>
<dbReference type="Gene3D" id="2.60.40.1180">
    <property type="entry name" value="Golgi alpha-mannosidase II"/>
    <property type="match status" value="1"/>
</dbReference>
<evidence type="ECO:0000313" key="14">
    <source>
        <dbReference type="Proteomes" id="UP000219621"/>
    </source>
</evidence>
<evidence type="ECO:0000256" key="7">
    <source>
        <dbReference type="ARBA" id="ARBA00022679"/>
    </source>
</evidence>
<comment type="subunit">
    <text evidence="10">Monomer.</text>
</comment>
<dbReference type="InterPro" id="IPR044143">
    <property type="entry name" value="GlgB_N_E_set_prok"/>
</dbReference>
<dbReference type="EMBL" id="OCNJ01000001">
    <property type="protein sequence ID" value="SOD91030.1"/>
    <property type="molecule type" value="Genomic_DNA"/>
</dbReference>
<keyword evidence="9 10" id="KW-0119">Carbohydrate metabolism</keyword>
<dbReference type="PANTHER" id="PTHR43651">
    <property type="entry name" value="1,4-ALPHA-GLUCAN-BRANCHING ENZYME"/>
    <property type="match status" value="1"/>
</dbReference>
<dbReference type="CDD" id="cd02855">
    <property type="entry name" value="E_set_GBE_prok_N"/>
    <property type="match status" value="1"/>
</dbReference>
<sequence>MTQALTVDRPAIDSIVRGDHGDPFAVLGMHGGGGRPVEVRVFLPWAESVTVVDPSDGSEFALERIHDGGFFAAALTGRRERFRYRLRAAPRDGGAAGEFHDVYDFGYVLGELDVHLLAEGNHLRAFERLGAHPMELGGVKGVSFAVWAPNAKRVSLVGPFNGWDGRVNPMRKRQECGVWEIFMPHMTVGEIYKFELLDPHGNVLPLKLDPYAFQCEHPPATAAVVHGTPELEWTDHDWIAERERVLKDGESLHTPMTIYEVHLGSWKRHADGNRYFTYREMADQLVAYVKDMGFTHIEVLPVHEFPFDGSWGYQPIGLFAPTSRFGSPRDFAYFVDVCHRNGIGVIIDWVPGHFPTDAHGLGYFDGTHLYEHADPRQGMHMDWNTLIYNYGRREVQNFLLANALFWIEYFHIDGLRVDAVASMLYLDYSREEGQWIPNQYGGNENLEAIAFLRRLNELVYTQGRGAVTLAEESTAWPMVSRPVYLGGLGFGFKWNMGWMHDTLSYMSKDPIHRRYHHNQMTFGLLYAFNENFVLPLSHDEVVHGKGSLIGKMPGDDWQKFANLRAYFAFMWGHPGKKLVFMGGEFGQWAEWNHDKGLDWHLLEQPGHAGVQRLMRDLNLTLKAMPGLWQRDFDWTGFEWVDASDVDNSIFSFLRRTGEDDERPVLVVSNFTPRPHDGYRIGVPFGGYWKAHINSDADIYGGSGMGNGDGVMAEPVEHHGRPYSLCLTLPPLSTLWFTPQG</sequence>
<dbReference type="InterPro" id="IPR006048">
    <property type="entry name" value="A-amylase/branching_C"/>
</dbReference>
<evidence type="ECO:0000256" key="3">
    <source>
        <dbReference type="ARBA" id="ARBA00004964"/>
    </source>
</evidence>
<dbReference type="NCBIfam" id="TIGR01515">
    <property type="entry name" value="branching_enzym"/>
    <property type="match status" value="1"/>
</dbReference>
<dbReference type="InterPro" id="IPR014756">
    <property type="entry name" value="Ig_E-set"/>
</dbReference>
<protein>
    <recommendedName>
        <fullName evidence="10">1,4-alpha-glucan branching enzyme GlgB</fullName>
        <ecNumber evidence="10">2.4.1.18</ecNumber>
    </recommendedName>
    <alternativeName>
        <fullName evidence="10">1,4-alpha-D-glucan:1,4-alpha-D-glucan 6-glucosyl-transferase</fullName>
    </alternativeName>
    <alternativeName>
        <fullName evidence="10">Alpha-(1-&gt;4)-glucan branching enzyme</fullName>
    </alternativeName>
    <alternativeName>
        <fullName evidence="10">Glycogen branching enzyme</fullName>
        <shortName evidence="10">BE</shortName>
    </alternativeName>
</protein>
<dbReference type="AlphaFoldDB" id="A0A286G646"/>
<dbReference type="GO" id="GO:0003844">
    <property type="term" value="F:1,4-alpha-glucan branching enzyme activity"/>
    <property type="evidence" value="ECO:0007669"/>
    <property type="project" value="UniProtKB-UniRule"/>
</dbReference>
<dbReference type="FunFam" id="2.60.40.10:FF:000169">
    <property type="entry name" value="1,4-alpha-glucan branching enzyme GlgB"/>
    <property type="match status" value="1"/>
</dbReference>
<dbReference type="RefSeq" id="WP_097277631.1">
    <property type="nucleotide sequence ID" value="NZ_OCNJ01000001.1"/>
</dbReference>
<dbReference type="NCBIfam" id="NF003811">
    <property type="entry name" value="PRK05402.1"/>
    <property type="match status" value="1"/>
</dbReference>
<name>A0A286G646_9PROT</name>
<dbReference type="FunFam" id="3.20.20.80:FF:000003">
    <property type="entry name" value="1,4-alpha-glucan branching enzyme GlgB"/>
    <property type="match status" value="1"/>
</dbReference>
<evidence type="ECO:0000313" key="13">
    <source>
        <dbReference type="EMBL" id="SOD91030.1"/>
    </source>
</evidence>
<feature type="active site" description="Proton donor" evidence="10 11">
    <location>
        <position position="471"/>
    </location>
</feature>
<comment type="similarity">
    <text evidence="4 10">Belongs to the glycosyl hydrolase 13 family. GlgB subfamily.</text>
</comment>
<dbReference type="GO" id="GO:0043169">
    <property type="term" value="F:cation binding"/>
    <property type="evidence" value="ECO:0007669"/>
    <property type="project" value="InterPro"/>
</dbReference>
<dbReference type="NCBIfam" id="NF008967">
    <property type="entry name" value="PRK12313.1"/>
    <property type="match status" value="1"/>
</dbReference>
<dbReference type="SUPFAM" id="SSF81296">
    <property type="entry name" value="E set domains"/>
    <property type="match status" value="2"/>
</dbReference>
<dbReference type="SUPFAM" id="SSF51445">
    <property type="entry name" value="(Trans)glycosidases"/>
    <property type="match status" value="1"/>
</dbReference>
<evidence type="ECO:0000256" key="5">
    <source>
        <dbReference type="ARBA" id="ARBA00022600"/>
    </source>
</evidence>
<reference evidence="13 14" key="1">
    <citation type="submission" date="2017-09" db="EMBL/GenBank/DDBJ databases">
        <authorList>
            <person name="Ehlers B."/>
            <person name="Leendertz F.H."/>
        </authorList>
    </citation>
    <scope>NUCLEOTIDE SEQUENCE [LARGE SCALE GENOMIC DNA]</scope>
    <source>
        <strain evidence="13 14">USBA 140</strain>
    </source>
</reference>
<comment type="catalytic activity">
    <reaction evidence="1 10">
        <text>Transfers a segment of a (1-&gt;4)-alpha-D-glucan chain to a primary hydroxy group in a similar glucan chain.</text>
        <dbReference type="EC" id="2.4.1.18"/>
    </reaction>
</comment>
<keyword evidence="14" id="KW-1185">Reference proteome</keyword>